<evidence type="ECO:0000313" key="5">
    <source>
        <dbReference type="EMBL" id="EQD35899.1"/>
    </source>
</evidence>
<evidence type="ECO:0000256" key="2">
    <source>
        <dbReference type="ARBA" id="ARBA00023125"/>
    </source>
</evidence>
<dbReference type="CDD" id="cd01392">
    <property type="entry name" value="HTH_LacI"/>
    <property type="match status" value="1"/>
</dbReference>
<comment type="caution">
    <text evidence="5">The sequence shown here is derived from an EMBL/GenBank/DDBJ whole genome shotgun (WGS) entry which is preliminary data.</text>
</comment>
<dbReference type="EMBL" id="AUZX01013313">
    <property type="protein sequence ID" value="EQD35899.1"/>
    <property type="molecule type" value="Genomic_DNA"/>
</dbReference>
<evidence type="ECO:0000256" key="3">
    <source>
        <dbReference type="ARBA" id="ARBA00023163"/>
    </source>
</evidence>
<dbReference type="PROSITE" id="PS50932">
    <property type="entry name" value="HTH_LACI_2"/>
    <property type="match status" value="1"/>
</dbReference>
<name>T1A4T6_9ZZZZ</name>
<dbReference type="PANTHER" id="PTHR30146">
    <property type="entry name" value="LACI-RELATED TRANSCRIPTIONAL REPRESSOR"/>
    <property type="match status" value="1"/>
</dbReference>
<sequence length="134" mass="15329">MVSPATRARILEVARQLNYHVDKNASSLRRKHTGTLALLFFEDPTTDDSSINPFFHSMLGSIIRTCSRCGYDLLVSFQDLLRDWLADYEDSHKADGIILLGYGDYMAYRERLEMLIKHGAHLVRWGHVLPDHPG</sequence>
<evidence type="ECO:0000256" key="1">
    <source>
        <dbReference type="ARBA" id="ARBA00023015"/>
    </source>
</evidence>
<dbReference type="AlphaFoldDB" id="T1A4T6"/>
<gene>
    <name evidence="5" type="ORF">B1A_18067</name>
</gene>
<dbReference type="GO" id="GO:0000976">
    <property type="term" value="F:transcription cis-regulatory region binding"/>
    <property type="evidence" value="ECO:0007669"/>
    <property type="project" value="TreeGrafter"/>
</dbReference>
<keyword evidence="1" id="KW-0805">Transcription regulation</keyword>
<dbReference type="GO" id="GO:0003700">
    <property type="term" value="F:DNA-binding transcription factor activity"/>
    <property type="evidence" value="ECO:0007669"/>
    <property type="project" value="TreeGrafter"/>
</dbReference>
<organism evidence="5">
    <name type="scientific">mine drainage metagenome</name>
    <dbReference type="NCBI Taxonomy" id="410659"/>
    <lineage>
        <taxon>unclassified sequences</taxon>
        <taxon>metagenomes</taxon>
        <taxon>ecological metagenomes</taxon>
    </lineage>
</organism>
<proteinExistence type="predicted"/>
<dbReference type="Gene3D" id="3.40.50.2300">
    <property type="match status" value="1"/>
</dbReference>
<dbReference type="Gene3D" id="1.10.260.40">
    <property type="entry name" value="lambda repressor-like DNA-binding domains"/>
    <property type="match status" value="1"/>
</dbReference>
<evidence type="ECO:0000259" key="4">
    <source>
        <dbReference type="PROSITE" id="PS50932"/>
    </source>
</evidence>
<accession>T1A4T6</accession>
<dbReference type="InterPro" id="IPR010982">
    <property type="entry name" value="Lambda_DNA-bd_dom_sf"/>
</dbReference>
<reference evidence="5" key="2">
    <citation type="journal article" date="2014" name="ISME J.">
        <title>Microbial stratification in low pH oxic and suboxic macroscopic growths along an acid mine drainage.</title>
        <authorList>
            <person name="Mendez-Garcia C."/>
            <person name="Mesa V."/>
            <person name="Sprenger R.R."/>
            <person name="Richter M."/>
            <person name="Diez M.S."/>
            <person name="Solano J."/>
            <person name="Bargiela R."/>
            <person name="Golyshina O.V."/>
            <person name="Manteca A."/>
            <person name="Ramos J.L."/>
            <person name="Gallego J.R."/>
            <person name="Llorente I."/>
            <person name="Martins Dos Santos V.A."/>
            <person name="Jensen O.N."/>
            <person name="Pelaez A.I."/>
            <person name="Sanchez J."/>
            <person name="Ferrer M."/>
        </authorList>
    </citation>
    <scope>NUCLEOTIDE SEQUENCE</scope>
</reference>
<protein>
    <submittedName>
        <fullName evidence="5">LacI family transcription regulator</fullName>
    </submittedName>
</protein>
<dbReference type="SUPFAM" id="SSF53822">
    <property type="entry name" value="Periplasmic binding protein-like I"/>
    <property type="match status" value="1"/>
</dbReference>
<dbReference type="InterPro" id="IPR000843">
    <property type="entry name" value="HTH_LacI"/>
</dbReference>
<feature type="domain" description="HTH lacI-type" evidence="4">
    <location>
        <begin position="1"/>
        <end position="30"/>
    </location>
</feature>
<dbReference type="InterPro" id="IPR028082">
    <property type="entry name" value="Peripla_BP_I"/>
</dbReference>
<keyword evidence="3" id="KW-0804">Transcription</keyword>
<keyword evidence="2" id="KW-0238">DNA-binding</keyword>
<reference evidence="5" key="1">
    <citation type="submission" date="2013-08" db="EMBL/GenBank/DDBJ databases">
        <authorList>
            <person name="Mendez C."/>
            <person name="Richter M."/>
            <person name="Ferrer M."/>
            <person name="Sanchez J."/>
        </authorList>
    </citation>
    <scope>NUCLEOTIDE SEQUENCE</scope>
</reference>
<feature type="non-terminal residue" evidence="5">
    <location>
        <position position="134"/>
    </location>
</feature>
<dbReference type="PANTHER" id="PTHR30146:SF120">
    <property type="entry name" value="ALANINE RACEMASE"/>
    <property type="match status" value="1"/>
</dbReference>